<organism evidence="1 2">
    <name type="scientific">Peptacetobacter hiranonis (strain DSM 13275 / JCM 10541 / KCTC 15199 / TO-931)</name>
    <name type="common">Clostridium hiranonis</name>
    <dbReference type="NCBI Taxonomy" id="500633"/>
    <lineage>
        <taxon>Bacteria</taxon>
        <taxon>Bacillati</taxon>
        <taxon>Bacillota</taxon>
        <taxon>Clostridia</taxon>
        <taxon>Peptostreptococcales</taxon>
        <taxon>Peptostreptococcaceae</taxon>
        <taxon>Peptacetobacter</taxon>
    </lineage>
</organism>
<dbReference type="Pfam" id="PF08901">
    <property type="entry name" value="DUF1847"/>
    <property type="match status" value="1"/>
</dbReference>
<keyword evidence="2" id="KW-1185">Reference proteome</keyword>
<dbReference type="RefSeq" id="WP_006439695.1">
    <property type="nucleotide sequence ID" value="NZ_DS995356.1"/>
</dbReference>
<reference evidence="1 2" key="1">
    <citation type="submission" date="2008-09" db="EMBL/GenBank/DDBJ databases">
        <authorList>
            <person name="Fulton L."/>
            <person name="Clifton S."/>
            <person name="Fulton B."/>
            <person name="Xu J."/>
            <person name="Minx P."/>
            <person name="Pepin K.H."/>
            <person name="Johnson M."/>
            <person name="Thiruvilangam P."/>
            <person name="Bhonagiri V."/>
            <person name="Nash W.E."/>
            <person name="Mardis E.R."/>
            <person name="Wilson R.K."/>
        </authorList>
    </citation>
    <scope>NUCLEOTIDE SEQUENCE [LARGE SCALE GENOMIC DNA]</scope>
    <source>
        <strain evidence="1 2">DSM 13275</strain>
    </source>
</reference>
<dbReference type="eggNOG" id="COG4887">
    <property type="taxonomic scope" value="Bacteria"/>
</dbReference>
<dbReference type="AlphaFoldDB" id="B6FY32"/>
<name>B6FY32_PEPHT</name>
<dbReference type="STRING" id="500633.CLOHIR_00783"/>
<evidence type="ECO:0000313" key="2">
    <source>
        <dbReference type="Proteomes" id="UP000003178"/>
    </source>
</evidence>
<protein>
    <recommendedName>
        <fullName evidence="3">DUF1847 domain-containing protein</fullName>
    </recommendedName>
</protein>
<sequence>MEKKELTCIDCFVTNCNKEDKEYPDFCLTTNMDEDVLNEAMELYKEDENRRSMIAAGEVEHDHYCRYTRVEEIMAYARKMGMKKLGIATCVGLISESRKLASILRYNGFEVYGVACKVGTQKKVDVGIPERCNEIGENMCNPILQAKLLNEAGTELNIVMGLCVGHDSLFYKYSDALVTTGVTKDRVTGHNPVAAIYGADFYFKKRFFPPKDEEEK</sequence>
<dbReference type="HOGENOM" id="CLU_091350_0_0_9"/>
<gene>
    <name evidence="1" type="ORF">CLOHIR_00783</name>
</gene>
<proteinExistence type="predicted"/>
<evidence type="ECO:0000313" key="1">
    <source>
        <dbReference type="EMBL" id="EEA85579.1"/>
    </source>
</evidence>
<comment type="caution">
    <text evidence="1">The sequence shown here is derived from an EMBL/GenBank/DDBJ whole genome shotgun (WGS) entry which is preliminary data.</text>
</comment>
<evidence type="ECO:0008006" key="3">
    <source>
        <dbReference type="Google" id="ProtNLM"/>
    </source>
</evidence>
<dbReference type="Proteomes" id="UP000003178">
    <property type="component" value="Unassembled WGS sequence"/>
</dbReference>
<accession>B6FY32</accession>
<dbReference type="OrthoDB" id="9795204at2"/>
<reference evidence="1 2" key="2">
    <citation type="submission" date="2008-10" db="EMBL/GenBank/DDBJ databases">
        <title>Draft genome sequence of Clostridium hiranonis (DSM 13275).</title>
        <authorList>
            <person name="Sudarsanam P."/>
            <person name="Ley R."/>
            <person name="Guruge J."/>
            <person name="Turnbaugh P.J."/>
            <person name="Mahowald M."/>
            <person name="Liep D."/>
            <person name="Gordon J."/>
        </authorList>
    </citation>
    <scope>NUCLEOTIDE SEQUENCE [LARGE SCALE GENOMIC DNA]</scope>
    <source>
        <strain evidence="1 2">DSM 13275</strain>
    </source>
</reference>
<dbReference type="EMBL" id="ABWP01000030">
    <property type="protein sequence ID" value="EEA85579.1"/>
    <property type="molecule type" value="Genomic_DNA"/>
</dbReference>
<dbReference type="InterPro" id="IPR014997">
    <property type="entry name" value="DUF1847"/>
</dbReference>